<dbReference type="InterPro" id="IPR000073">
    <property type="entry name" value="AB_hydrolase_1"/>
</dbReference>
<dbReference type="RefSeq" id="WP_345267430.1">
    <property type="nucleotide sequence ID" value="NZ_BAABHB010000004.1"/>
</dbReference>
<evidence type="ECO:0000259" key="1">
    <source>
        <dbReference type="Pfam" id="PF00561"/>
    </source>
</evidence>
<keyword evidence="3" id="KW-1185">Reference proteome</keyword>
<accession>A0ABP8KF43</accession>
<dbReference type="Pfam" id="PF00561">
    <property type="entry name" value="Abhydrolase_1"/>
    <property type="match status" value="1"/>
</dbReference>
<name>A0ABP8KF43_9BACT</name>
<comment type="caution">
    <text evidence="2">The sequence shown here is derived from an EMBL/GenBank/DDBJ whole genome shotgun (WGS) entry which is preliminary data.</text>
</comment>
<evidence type="ECO:0000313" key="2">
    <source>
        <dbReference type="EMBL" id="GAA4405732.1"/>
    </source>
</evidence>
<sequence length="306" mass="34962">MKRILLILALLFIIAIAALYRPDIPVETLQEQYKTPVSHVVEIDGMPVHYRAEGASLDSVPLVLLHGTGASLLTWNGWIPYFRPDTRTIRLDLPGYGLTGPHPNNEASPEYYAKFLSFFLDRLNIRRCDLAGNSLGGAIAWRFALRYPERVRKLILIDAAGYPNQSESVPIAFRLARIPVVRDVFSRLTPKLLFRASLENVYADPGQVTDTLVQQYYDMMLRAGNRRAFVRRSYQPDSAWQRIPEIQQPTLVMWGQTDKLIPILTAYRFHDDLPDDTLIVYPNAGHVPMEELPQQTAMDARRFLKK</sequence>
<dbReference type="EMBL" id="BAABHB010000004">
    <property type="protein sequence ID" value="GAA4405732.1"/>
    <property type="molecule type" value="Genomic_DNA"/>
</dbReference>
<gene>
    <name evidence="2" type="ORF">GCM10023187_24430</name>
</gene>
<evidence type="ECO:0000313" key="3">
    <source>
        <dbReference type="Proteomes" id="UP001500936"/>
    </source>
</evidence>
<dbReference type="PANTHER" id="PTHR43689:SF8">
    <property type="entry name" value="ALPHA_BETA-HYDROLASES SUPERFAMILY PROTEIN"/>
    <property type="match status" value="1"/>
</dbReference>
<protein>
    <submittedName>
        <fullName evidence="2">Alpha/beta hydrolase</fullName>
    </submittedName>
</protein>
<reference evidence="3" key="1">
    <citation type="journal article" date="2019" name="Int. J. Syst. Evol. Microbiol.">
        <title>The Global Catalogue of Microorganisms (GCM) 10K type strain sequencing project: providing services to taxonomists for standard genome sequencing and annotation.</title>
        <authorList>
            <consortium name="The Broad Institute Genomics Platform"/>
            <consortium name="The Broad Institute Genome Sequencing Center for Infectious Disease"/>
            <person name="Wu L."/>
            <person name="Ma J."/>
        </authorList>
    </citation>
    <scope>NUCLEOTIDE SEQUENCE [LARGE SCALE GENOMIC DNA]</scope>
    <source>
        <strain evidence="3">JCM 17925</strain>
    </source>
</reference>
<dbReference type="PANTHER" id="PTHR43689">
    <property type="entry name" value="HYDROLASE"/>
    <property type="match status" value="1"/>
</dbReference>
<dbReference type="Gene3D" id="3.40.50.1820">
    <property type="entry name" value="alpha/beta hydrolase"/>
    <property type="match status" value="1"/>
</dbReference>
<dbReference type="Proteomes" id="UP001500936">
    <property type="component" value="Unassembled WGS sequence"/>
</dbReference>
<dbReference type="SUPFAM" id="SSF53474">
    <property type="entry name" value="alpha/beta-Hydrolases"/>
    <property type="match status" value="1"/>
</dbReference>
<organism evidence="2 3">
    <name type="scientific">Nibrella viscosa</name>
    <dbReference type="NCBI Taxonomy" id="1084524"/>
    <lineage>
        <taxon>Bacteria</taxon>
        <taxon>Pseudomonadati</taxon>
        <taxon>Bacteroidota</taxon>
        <taxon>Cytophagia</taxon>
        <taxon>Cytophagales</taxon>
        <taxon>Spirosomataceae</taxon>
        <taxon>Nibrella</taxon>
    </lineage>
</organism>
<feature type="domain" description="AB hydrolase-1" evidence="1">
    <location>
        <begin position="61"/>
        <end position="291"/>
    </location>
</feature>
<dbReference type="InterPro" id="IPR029058">
    <property type="entry name" value="AB_hydrolase_fold"/>
</dbReference>
<dbReference type="PRINTS" id="PR00111">
    <property type="entry name" value="ABHYDROLASE"/>
</dbReference>
<keyword evidence="2" id="KW-0378">Hydrolase</keyword>
<proteinExistence type="predicted"/>
<dbReference type="GO" id="GO:0016787">
    <property type="term" value="F:hydrolase activity"/>
    <property type="evidence" value="ECO:0007669"/>
    <property type="project" value="UniProtKB-KW"/>
</dbReference>